<keyword evidence="2" id="KW-1185">Reference proteome</keyword>
<reference evidence="1" key="1">
    <citation type="submission" date="2019-04" db="EMBL/GenBank/DDBJ databases">
        <title>Microbes associate with the intestines of laboratory mice.</title>
        <authorList>
            <person name="Navarre W."/>
            <person name="Wong E."/>
            <person name="Huang K."/>
            <person name="Tropini C."/>
            <person name="Ng K."/>
            <person name="Yu B."/>
        </authorList>
    </citation>
    <scope>NUCLEOTIDE SEQUENCE</scope>
    <source>
        <strain evidence="1">NM04_E33</strain>
    </source>
</reference>
<dbReference type="Proteomes" id="UP000306319">
    <property type="component" value="Unassembled WGS sequence"/>
</dbReference>
<organism evidence="1 2">
    <name type="scientific">Lepagella muris</name>
    <dbReference type="NCBI Taxonomy" id="3032870"/>
    <lineage>
        <taxon>Bacteria</taxon>
        <taxon>Pseudomonadati</taxon>
        <taxon>Bacteroidota</taxon>
        <taxon>Bacteroidia</taxon>
        <taxon>Bacteroidales</taxon>
        <taxon>Muribaculaceae</taxon>
        <taxon>Lepagella</taxon>
    </lineage>
</organism>
<proteinExistence type="predicted"/>
<comment type="caution">
    <text evidence="1">The sequence shown here is derived from an EMBL/GenBank/DDBJ whole genome shotgun (WGS) entry which is preliminary data.</text>
</comment>
<evidence type="ECO:0000313" key="1">
    <source>
        <dbReference type="EMBL" id="TGY79992.1"/>
    </source>
</evidence>
<dbReference type="EMBL" id="SRYB01000004">
    <property type="protein sequence ID" value="TGY79992.1"/>
    <property type="molecule type" value="Genomic_DNA"/>
</dbReference>
<evidence type="ECO:0000313" key="2">
    <source>
        <dbReference type="Proteomes" id="UP000306319"/>
    </source>
</evidence>
<protein>
    <submittedName>
        <fullName evidence="1">Uncharacterized protein</fullName>
    </submittedName>
</protein>
<sequence length="778" mass="88077">MAKRQYIDYKKAQSELFKRTEGYAANVGAAYRAALTQIINLVKGTELEAGKPFSFSEYGYSDEVTPILRSMYSRVYQIIRAGVEKEWLTANEHNDGLVKAVFGEHSIEDNHFAKFFQRNMEAMNAFFARRTGDGGLNLSQKVWKYTGIYKDELEDALDLAIGEGTPANRLATQIQKYLNDPDRFYRRFRVKIGENEDGTPKYGRIWKRRVFDAETNSYKWIDDDPRKYHPGRGVYRSSYRNAQRLARTETNIAYRTADYERWQQMDFVIGIEIKLSNNHPCVDICDDLKGIYPKNFKWTGWHPNCRCYQEPVLASPAELDKMLDNILDGKAPSSGVVCDDEVTELPPTFKAWAKTNEERMDKAATAGTLPYFVKDNKKAIDNLLHGLTPEQKEARAMGDLLDDPMGLLEKHGIAELKALYGAVKSKLGQMLTGTLEHQIDTLKFEIEWVTNHKKYSTWEGAANAYKKALSNVELQQRRQRIAADIQSVEAFAVANKVDTVSELYKQLKAAYDAGDIDSALLILGDAQKAIEEYKTELLRQGLKSTTDLEKYCDKHRTFESKVKSDKSFVPFQDRMIADSGAAWQAATDDARRAVSAYTNGTYDDINRSYWKYHKTHSDGTLMDSILDGCTLSKDTVLRRGCGMDEMGSIFGEEFLKMVKAGDIDGLNAIAGCRGINEGFISTSFDMSGGFWKSVDLRIYAPKGTQALYAKPVSGYGDRHGAGWDGRTASQIFDKGRENEVIVHRGYEYRFIKAEAGGKKSSSITIYVELLSRDKRLVR</sequence>
<gene>
    <name evidence="1" type="ORF">E5331_04175</name>
</gene>
<name>A0AC61RJE9_9BACT</name>
<accession>A0AC61RJE9</accession>